<sequence>METIQRSGSPQGELLALGGVLAKVALVELRMHKIPRLFSRAVEVEMDRIRLLQGPTLLTTV</sequence>
<dbReference type="EMBL" id="CAEZST010000012">
    <property type="protein sequence ID" value="CAB4547688.1"/>
    <property type="molecule type" value="Genomic_DNA"/>
</dbReference>
<name>A0A6J6CCA2_9ZZZZ</name>
<protein>
    <submittedName>
        <fullName evidence="1">Unannotated protein</fullName>
    </submittedName>
</protein>
<evidence type="ECO:0000313" key="1">
    <source>
        <dbReference type="EMBL" id="CAB4547688.1"/>
    </source>
</evidence>
<dbReference type="AlphaFoldDB" id="A0A6J6CCA2"/>
<accession>A0A6J6CCA2</accession>
<reference evidence="1" key="1">
    <citation type="submission" date="2020-05" db="EMBL/GenBank/DDBJ databases">
        <authorList>
            <person name="Chiriac C."/>
            <person name="Salcher M."/>
            <person name="Ghai R."/>
            <person name="Kavagutti S V."/>
        </authorList>
    </citation>
    <scope>NUCLEOTIDE SEQUENCE</scope>
</reference>
<proteinExistence type="predicted"/>
<gene>
    <name evidence="1" type="ORF">UFOPK1503_00783</name>
</gene>
<organism evidence="1">
    <name type="scientific">freshwater metagenome</name>
    <dbReference type="NCBI Taxonomy" id="449393"/>
    <lineage>
        <taxon>unclassified sequences</taxon>
        <taxon>metagenomes</taxon>
        <taxon>ecological metagenomes</taxon>
    </lineage>
</organism>